<evidence type="ECO:0000256" key="3">
    <source>
        <dbReference type="ARBA" id="ARBA00023273"/>
    </source>
</evidence>
<evidence type="ECO:0000313" key="4">
    <source>
        <dbReference type="EMBL" id="TNN16610.1"/>
    </source>
</evidence>
<dbReference type="STRING" id="6182.A0A4Z2DKB9"/>
<accession>A0A4Z2DKB9</accession>
<dbReference type="GO" id="GO:0005813">
    <property type="term" value="C:centrosome"/>
    <property type="evidence" value="ECO:0007669"/>
    <property type="project" value="TreeGrafter"/>
</dbReference>
<dbReference type="Proteomes" id="UP000311919">
    <property type="component" value="Unassembled WGS sequence"/>
</dbReference>
<protein>
    <submittedName>
        <fullName evidence="4">Intraflagellar transport protein 20</fullName>
    </submittedName>
</protein>
<dbReference type="PANTHER" id="PTHR31978:SF1">
    <property type="entry name" value="INTRAFLAGELLAR TRANSPORT PROTEIN 20 HOMOLOG"/>
    <property type="match status" value="1"/>
</dbReference>
<dbReference type="Pfam" id="PF14931">
    <property type="entry name" value="IFT20"/>
    <property type="match status" value="1"/>
</dbReference>
<comment type="caution">
    <text evidence="4">The sequence shown here is derived from an EMBL/GenBank/DDBJ whole genome shotgun (WGS) entry which is preliminary data.</text>
</comment>
<dbReference type="AlphaFoldDB" id="A0A4Z2DKB9"/>
<dbReference type="GO" id="GO:0060271">
    <property type="term" value="P:cilium assembly"/>
    <property type="evidence" value="ECO:0007669"/>
    <property type="project" value="TreeGrafter"/>
</dbReference>
<dbReference type="GO" id="GO:0097730">
    <property type="term" value="C:non-motile cilium"/>
    <property type="evidence" value="ECO:0007669"/>
    <property type="project" value="TreeGrafter"/>
</dbReference>
<dbReference type="GO" id="GO:0005737">
    <property type="term" value="C:cytoplasm"/>
    <property type="evidence" value="ECO:0007669"/>
    <property type="project" value="TreeGrafter"/>
</dbReference>
<keyword evidence="3" id="KW-0966">Cell projection</keyword>
<dbReference type="OrthoDB" id="10254896at2759"/>
<keyword evidence="5" id="KW-1185">Reference proteome</keyword>
<sequence>MAESLAQDGLYIDDFYKLRIVDPKIAQETNELKEECEKYLTKMADFKVISSEILNLISFVAEKVESQKLKALGSRNLLTSMGQQRQLQQKYLESQILTKKKDIDRLDIQLQSLQKEESEQIEFIERFLMGR</sequence>
<dbReference type="GO" id="GO:0036064">
    <property type="term" value="C:ciliary basal body"/>
    <property type="evidence" value="ECO:0007669"/>
    <property type="project" value="TreeGrafter"/>
</dbReference>
<dbReference type="GO" id="GO:0061512">
    <property type="term" value="P:protein localization to cilium"/>
    <property type="evidence" value="ECO:0007669"/>
    <property type="project" value="TreeGrafter"/>
</dbReference>
<keyword evidence="4" id="KW-0282">Flagellum</keyword>
<keyword evidence="2" id="KW-0175">Coiled coil</keyword>
<name>A0A4Z2DKB9_SCHJA</name>
<comment type="subcellular location">
    <subcellularLocation>
        <location evidence="1">Cell projection</location>
        <location evidence="1">Cilium</location>
    </subcellularLocation>
</comment>
<evidence type="ECO:0000256" key="2">
    <source>
        <dbReference type="ARBA" id="ARBA00023054"/>
    </source>
</evidence>
<keyword evidence="4" id="KW-0969">Cilium</keyword>
<proteinExistence type="predicted"/>
<gene>
    <name evidence="4" type="ORF">EWB00_000262</name>
</gene>
<dbReference type="GO" id="GO:0030990">
    <property type="term" value="C:intraciliary transport particle"/>
    <property type="evidence" value="ECO:0007669"/>
    <property type="project" value="TreeGrafter"/>
</dbReference>
<dbReference type="InterPro" id="IPR028172">
    <property type="entry name" value="FT20"/>
</dbReference>
<dbReference type="EMBL" id="SKCS01000109">
    <property type="protein sequence ID" value="TNN16610.1"/>
    <property type="molecule type" value="Genomic_DNA"/>
</dbReference>
<organism evidence="4 5">
    <name type="scientific">Schistosoma japonicum</name>
    <name type="common">Blood fluke</name>
    <dbReference type="NCBI Taxonomy" id="6182"/>
    <lineage>
        <taxon>Eukaryota</taxon>
        <taxon>Metazoa</taxon>
        <taxon>Spiralia</taxon>
        <taxon>Lophotrochozoa</taxon>
        <taxon>Platyhelminthes</taxon>
        <taxon>Trematoda</taxon>
        <taxon>Digenea</taxon>
        <taxon>Strigeidida</taxon>
        <taxon>Schistosomatoidea</taxon>
        <taxon>Schistosomatidae</taxon>
        <taxon>Schistosoma</taxon>
    </lineage>
</organism>
<reference evidence="4 5" key="1">
    <citation type="submission" date="2019-03" db="EMBL/GenBank/DDBJ databases">
        <title>An improved genome assembly of the fluke Schistosoma japonicum.</title>
        <authorList>
            <person name="Hu W."/>
            <person name="Luo F."/>
            <person name="Yin M."/>
            <person name="Mo X."/>
            <person name="Sun C."/>
            <person name="Wu Q."/>
            <person name="Zhu B."/>
            <person name="Xiang M."/>
            <person name="Wang J."/>
            <person name="Wang Y."/>
            <person name="Zhang T."/>
            <person name="Xu B."/>
            <person name="Zheng H."/>
            <person name="Feng Z."/>
        </authorList>
    </citation>
    <scope>NUCLEOTIDE SEQUENCE [LARGE SCALE GENOMIC DNA]</scope>
    <source>
        <strain evidence="4">HuSjv2</strain>
        <tissue evidence="4">Worms</tissue>
    </source>
</reference>
<dbReference type="GO" id="GO:0097546">
    <property type="term" value="C:ciliary base"/>
    <property type="evidence" value="ECO:0007669"/>
    <property type="project" value="TreeGrafter"/>
</dbReference>
<evidence type="ECO:0000313" key="5">
    <source>
        <dbReference type="Proteomes" id="UP000311919"/>
    </source>
</evidence>
<evidence type="ECO:0000256" key="1">
    <source>
        <dbReference type="ARBA" id="ARBA00004138"/>
    </source>
</evidence>
<dbReference type="PANTHER" id="PTHR31978">
    <property type="entry name" value="INTRAFLAGELLAR TRANSPORT PROTEIN 20 HOMOLOG"/>
    <property type="match status" value="1"/>
</dbReference>